<comment type="caution">
    <text evidence="8">The sequence shown here is derived from an EMBL/GenBank/DDBJ whole genome shotgun (WGS) entry which is preliminary data.</text>
</comment>
<evidence type="ECO:0000256" key="5">
    <source>
        <dbReference type="ARBA" id="ARBA00023136"/>
    </source>
</evidence>
<dbReference type="PANTHER" id="PTHR35007:SF1">
    <property type="entry name" value="PILUS ASSEMBLY PROTEIN"/>
    <property type="match status" value="1"/>
</dbReference>
<gene>
    <name evidence="8" type="ORF">WMW72_11765</name>
</gene>
<keyword evidence="9" id="KW-1185">Reference proteome</keyword>
<evidence type="ECO:0000256" key="2">
    <source>
        <dbReference type="ARBA" id="ARBA00022475"/>
    </source>
</evidence>
<dbReference type="PANTHER" id="PTHR35007">
    <property type="entry name" value="INTEGRAL MEMBRANE PROTEIN-RELATED"/>
    <property type="match status" value="1"/>
</dbReference>
<feature type="domain" description="Type II secretion system protein GspF" evidence="7">
    <location>
        <begin position="106"/>
        <end position="237"/>
    </location>
</feature>
<accession>A0ABU9DI89</accession>
<evidence type="ECO:0000313" key="9">
    <source>
        <dbReference type="Proteomes" id="UP001469365"/>
    </source>
</evidence>
<evidence type="ECO:0000256" key="6">
    <source>
        <dbReference type="SAM" id="Phobius"/>
    </source>
</evidence>
<keyword evidence="3 6" id="KW-0812">Transmembrane</keyword>
<evidence type="ECO:0000256" key="1">
    <source>
        <dbReference type="ARBA" id="ARBA00004651"/>
    </source>
</evidence>
<feature type="transmembrane region" description="Helical" evidence="6">
    <location>
        <begin position="72"/>
        <end position="90"/>
    </location>
</feature>
<feature type="transmembrane region" description="Helical" evidence="6">
    <location>
        <begin position="252"/>
        <end position="271"/>
    </location>
</feature>
<comment type="subcellular location">
    <subcellularLocation>
        <location evidence="1">Cell membrane</location>
        <topology evidence="1">Multi-pass membrane protein</topology>
    </subcellularLocation>
</comment>
<keyword evidence="4 6" id="KW-1133">Transmembrane helix</keyword>
<feature type="transmembrane region" description="Helical" evidence="6">
    <location>
        <begin position="48"/>
        <end position="66"/>
    </location>
</feature>
<name>A0ABU9DI89_9BACL</name>
<reference evidence="8 9" key="1">
    <citation type="submission" date="2024-04" db="EMBL/GenBank/DDBJ databases">
        <title>draft genome sequnece of Paenibacillus filicis.</title>
        <authorList>
            <person name="Kim D.-U."/>
        </authorList>
    </citation>
    <scope>NUCLEOTIDE SEQUENCE [LARGE SCALE GENOMIC DNA]</scope>
    <source>
        <strain evidence="8 9">KACC14197</strain>
    </source>
</reference>
<keyword evidence="5 6" id="KW-0472">Membrane</keyword>
<feature type="transmembrane region" description="Helical" evidence="6">
    <location>
        <begin position="223"/>
        <end position="240"/>
    </location>
</feature>
<dbReference type="RefSeq" id="WP_341415661.1">
    <property type="nucleotide sequence ID" value="NZ_JBBPCC010000006.1"/>
</dbReference>
<evidence type="ECO:0000256" key="3">
    <source>
        <dbReference type="ARBA" id="ARBA00022692"/>
    </source>
</evidence>
<dbReference type="InterPro" id="IPR018076">
    <property type="entry name" value="T2SS_GspF_dom"/>
</dbReference>
<evidence type="ECO:0000259" key="7">
    <source>
        <dbReference type="Pfam" id="PF00482"/>
    </source>
</evidence>
<dbReference type="Pfam" id="PF00482">
    <property type="entry name" value="T2SSF"/>
    <property type="match status" value="1"/>
</dbReference>
<keyword evidence="2" id="KW-1003">Cell membrane</keyword>
<protein>
    <submittedName>
        <fullName evidence="8">Type II secretion system F family protein</fullName>
    </submittedName>
</protein>
<organism evidence="8 9">
    <name type="scientific">Paenibacillus filicis</name>
    <dbReference type="NCBI Taxonomy" id="669464"/>
    <lineage>
        <taxon>Bacteria</taxon>
        <taxon>Bacillati</taxon>
        <taxon>Bacillota</taxon>
        <taxon>Bacilli</taxon>
        <taxon>Bacillales</taxon>
        <taxon>Paenibacillaceae</taxon>
        <taxon>Paenibacillus</taxon>
    </lineage>
</organism>
<evidence type="ECO:0000256" key="4">
    <source>
        <dbReference type="ARBA" id="ARBA00022989"/>
    </source>
</evidence>
<sequence>MKARRWAGLQAAWRWQIALFPGKDKGHGVRARVLTDYGQLELSAKQQVLAICVGAALLGCLAWIFFRHPVALLLSLPGGLLFPAMLRKSLLERRKAQLKIQFKQLLSTVSTSLGAGKSIESAFREAMQDLRLLYPDPSTMIIRELEILNRRLDNGESIESALLGFAQRAGLDEIGQFADVFVICKRTGGSLVQVVRRTSMLIQEKLDIEQDLAVTLAQKKFEARLLSVAPVFFVATMAWTAPDYMEPLYEGAGRFVMTGALGVLWLCRSWIGNIMKIRV</sequence>
<dbReference type="Proteomes" id="UP001469365">
    <property type="component" value="Unassembled WGS sequence"/>
</dbReference>
<dbReference type="EMBL" id="JBBPCC010000006">
    <property type="protein sequence ID" value="MEK8128582.1"/>
    <property type="molecule type" value="Genomic_DNA"/>
</dbReference>
<proteinExistence type="predicted"/>
<evidence type="ECO:0000313" key="8">
    <source>
        <dbReference type="EMBL" id="MEK8128582.1"/>
    </source>
</evidence>